<comment type="caution">
    <text evidence="4">The sequence shown here is derived from an EMBL/GenBank/DDBJ whole genome shotgun (WGS) entry which is preliminary data.</text>
</comment>
<dbReference type="CDD" id="cd00754">
    <property type="entry name" value="Ubl_MoaD"/>
    <property type="match status" value="1"/>
</dbReference>
<evidence type="ECO:0000313" key="5">
    <source>
        <dbReference type="Proteomes" id="UP001596109"/>
    </source>
</evidence>
<evidence type="ECO:0000256" key="2">
    <source>
        <dbReference type="ARBA" id="ARBA00024200"/>
    </source>
</evidence>
<comment type="similarity">
    <text evidence="2">Belongs to the MoaD family.</text>
</comment>
<gene>
    <name evidence="4" type="ORF">ACFPRA_02565</name>
</gene>
<organism evidence="4 5">
    <name type="scientific">Sporosarcina soli</name>
    <dbReference type="NCBI Taxonomy" id="334736"/>
    <lineage>
        <taxon>Bacteria</taxon>
        <taxon>Bacillati</taxon>
        <taxon>Bacillota</taxon>
        <taxon>Bacilli</taxon>
        <taxon>Bacillales</taxon>
        <taxon>Caryophanaceae</taxon>
        <taxon>Sporosarcina</taxon>
    </lineage>
</organism>
<dbReference type="PANTHER" id="PTHR33359">
    <property type="entry name" value="MOLYBDOPTERIN SYNTHASE SULFUR CARRIER SUBUNIT"/>
    <property type="match status" value="1"/>
</dbReference>
<protein>
    <recommendedName>
        <fullName evidence="3">Molybdopterin synthase sulfur carrier subunit</fullName>
    </recommendedName>
</protein>
<dbReference type="EMBL" id="JBHSNO010000001">
    <property type="protein sequence ID" value="MFC5587790.1"/>
    <property type="molecule type" value="Genomic_DNA"/>
</dbReference>
<keyword evidence="1" id="KW-0547">Nucleotide-binding</keyword>
<dbReference type="Gene3D" id="3.10.20.30">
    <property type="match status" value="1"/>
</dbReference>
<dbReference type="InterPro" id="IPR044672">
    <property type="entry name" value="MOCS2A"/>
</dbReference>
<sequence length="82" mass="9170">MENRYSRQTLFKPICNELTGKSEETIEQDSMTVQQLLDWAENTYPGFGKDAIHVAVNEEYALKDDVIQSSDVCAFIPPVSGG</sequence>
<dbReference type="SUPFAM" id="SSF54285">
    <property type="entry name" value="MoaD/ThiS"/>
    <property type="match status" value="1"/>
</dbReference>
<evidence type="ECO:0000313" key="4">
    <source>
        <dbReference type="EMBL" id="MFC5587790.1"/>
    </source>
</evidence>
<evidence type="ECO:0000256" key="1">
    <source>
        <dbReference type="ARBA" id="ARBA00022741"/>
    </source>
</evidence>
<dbReference type="Proteomes" id="UP001596109">
    <property type="component" value="Unassembled WGS sequence"/>
</dbReference>
<proteinExistence type="inferred from homology"/>
<keyword evidence="5" id="KW-1185">Reference proteome</keyword>
<dbReference type="PANTHER" id="PTHR33359:SF1">
    <property type="entry name" value="MOLYBDOPTERIN SYNTHASE SULFUR CARRIER SUBUNIT"/>
    <property type="match status" value="1"/>
</dbReference>
<dbReference type="InterPro" id="IPR016155">
    <property type="entry name" value="Mopterin_synth/thiamin_S_b"/>
</dbReference>
<evidence type="ECO:0000256" key="3">
    <source>
        <dbReference type="ARBA" id="ARBA00024247"/>
    </source>
</evidence>
<dbReference type="InterPro" id="IPR012675">
    <property type="entry name" value="Beta-grasp_dom_sf"/>
</dbReference>
<name>A0ABW0TFV9_9BACL</name>
<dbReference type="InterPro" id="IPR003749">
    <property type="entry name" value="ThiS/MoaD-like"/>
</dbReference>
<dbReference type="Pfam" id="PF02597">
    <property type="entry name" value="ThiS"/>
    <property type="match status" value="1"/>
</dbReference>
<reference evidence="5" key="1">
    <citation type="journal article" date="2019" name="Int. J. Syst. Evol. Microbiol.">
        <title>The Global Catalogue of Microorganisms (GCM) 10K type strain sequencing project: providing services to taxonomists for standard genome sequencing and annotation.</title>
        <authorList>
            <consortium name="The Broad Institute Genomics Platform"/>
            <consortium name="The Broad Institute Genome Sequencing Center for Infectious Disease"/>
            <person name="Wu L."/>
            <person name="Ma J."/>
        </authorList>
    </citation>
    <scope>NUCLEOTIDE SEQUENCE [LARGE SCALE GENOMIC DNA]</scope>
    <source>
        <strain evidence="5">CGMCC 4.1434</strain>
    </source>
</reference>
<dbReference type="RefSeq" id="WP_381430271.1">
    <property type="nucleotide sequence ID" value="NZ_JBHSNO010000001.1"/>
</dbReference>
<accession>A0ABW0TFV9</accession>